<dbReference type="PROSITE" id="PS00163">
    <property type="entry name" value="FUMARATE_LYASES"/>
    <property type="match status" value="1"/>
</dbReference>
<dbReference type="PANTHER" id="PTHR30389">
    <property type="entry name" value="FUMARATE HYDRATASE-RELATED"/>
    <property type="match status" value="1"/>
</dbReference>
<evidence type="ECO:0000259" key="13">
    <source>
        <dbReference type="Pfam" id="PF05681"/>
    </source>
</evidence>
<evidence type="ECO:0000256" key="1">
    <source>
        <dbReference type="ARBA" id="ARBA00000929"/>
    </source>
</evidence>
<dbReference type="InterPro" id="IPR004646">
    <property type="entry name" value="Fe-S_hydro-lyase_TtdA-typ_cat"/>
</dbReference>
<dbReference type="Proteomes" id="UP001290861">
    <property type="component" value="Unassembled WGS sequence"/>
</dbReference>
<dbReference type="Pfam" id="PF05681">
    <property type="entry name" value="Fumerase"/>
    <property type="match status" value="1"/>
</dbReference>
<dbReference type="PIRSF" id="PIRSF001394">
    <property type="entry name" value="Fe_dep_fumar_hy"/>
    <property type="match status" value="1"/>
</dbReference>
<gene>
    <name evidence="15" type="ORF">P9H32_11390</name>
</gene>
<evidence type="ECO:0000259" key="14">
    <source>
        <dbReference type="Pfam" id="PF05683"/>
    </source>
</evidence>
<keyword evidence="9 12" id="KW-0408">Iron</keyword>
<dbReference type="RefSeq" id="WP_322609012.1">
    <property type="nucleotide sequence ID" value="NZ_JARVCO010000010.1"/>
</dbReference>
<keyword evidence="11 12" id="KW-0456">Lyase</keyword>
<sequence length="539" mass="59240">MSNYTYTPTFQHSGDNTPYRLITKDGVRTETFNGKEVLIVEPEALEQLSYEAFCDVSFYLRPGHMKQVAAILDDPEASENDIFVARSFLENSIIAAHGELPTCQDTGTSIVTGTKGGYVWTDFDEKEALSKGVFKAYQERNLRYSQIAPLSMFTEKNTGNNLPAQIDLYAGKGAEYNLTFIAKGGGSANKSYLYQKTKSLLNEETLTEFLKAELFTVGTAACPPYHFAVVIGGTSAEATMKYVKMASIGALDDLPTSGDETGRAYRDLEWEEKVLKMAQDSKIGAQFGGKYFCHDVRVIRLPRHAASCPVGLGVSCSADRNIKAKITKDGVFLEQLEYDPAMYAPENIGKQADTAPVIDLNRPMEEILKELSTYPVLTRLRLNGTLIVARDIAHAKIKEKLDAGEPMPEYFKNHPVYYAGPAKTPEGKPSGSFGPTTAQRMDPYVTEFQSKGGSMVMLAKGNRAQEVTDSCQEHGGFYLGSVGGPAALLAEKNIKKVEIVDMEELGMEAVRKIEVEDFPAIILVDDKGNNFFADILKGK</sequence>
<protein>
    <recommendedName>
        <fullName evidence="12">Fumarate hydratase class I</fullName>
        <ecNumber evidence="12">4.2.1.2</ecNumber>
    </recommendedName>
</protein>
<dbReference type="InterPro" id="IPR020557">
    <property type="entry name" value="Fumarate_lyase_CS"/>
</dbReference>
<keyword evidence="8 12" id="KW-0479">Metal-binding</keyword>
<accession>A0ABU5MYF7</accession>
<keyword evidence="7" id="KW-0816">Tricarboxylic acid cycle</keyword>
<comment type="caution">
    <text evidence="15">The sequence shown here is derived from an EMBL/GenBank/DDBJ whole genome shotgun (WGS) entry which is preliminary data.</text>
</comment>
<evidence type="ECO:0000256" key="3">
    <source>
        <dbReference type="ARBA" id="ARBA00004859"/>
    </source>
</evidence>
<dbReference type="EMBL" id="JARVCO010000010">
    <property type="protein sequence ID" value="MDZ8119228.1"/>
    <property type="molecule type" value="Genomic_DNA"/>
</dbReference>
<evidence type="ECO:0000256" key="5">
    <source>
        <dbReference type="ARBA" id="ARBA00011738"/>
    </source>
</evidence>
<dbReference type="EC" id="4.2.1.2" evidence="12"/>
<reference evidence="15 16" key="1">
    <citation type="journal article" date="2024" name="Appl. Environ. Microbiol.">
        <title>Pontiella agarivorans sp. nov., a novel marine anaerobic bacterium capable of degrading macroalgal polysaccharides and fixing nitrogen.</title>
        <authorList>
            <person name="Liu N."/>
            <person name="Kivenson V."/>
            <person name="Peng X."/>
            <person name="Cui Z."/>
            <person name="Lankiewicz T.S."/>
            <person name="Gosselin K.M."/>
            <person name="English C.J."/>
            <person name="Blair E.M."/>
            <person name="O'Malley M.A."/>
            <person name="Valentine D.L."/>
        </authorList>
    </citation>
    <scope>NUCLEOTIDE SEQUENCE [LARGE SCALE GENOMIC DNA]</scope>
    <source>
        <strain evidence="15 16">NLcol2</strain>
    </source>
</reference>
<dbReference type="SUPFAM" id="SSF117457">
    <property type="entry name" value="FumA C-terminal domain-like"/>
    <property type="match status" value="1"/>
</dbReference>
<keyword evidence="16" id="KW-1185">Reference proteome</keyword>
<evidence type="ECO:0000256" key="9">
    <source>
        <dbReference type="ARBA" id="ARBA00023004"/>
    </source>
</evidence>
<evidence type="ECO:0000256" key="7">
    <source>
        <dbReference type="ARBA" id="ARBA00022532"/>
    </source>
</evidence>
<comment type="pathway">
    <text evidence="3">Carbohydrate metabolism; tricarboxylic acid cycle; (S)-malate from fumarate: step 1/1.</text>
</comment>
<evidence type="ECO:0000256" key="12">
    <source>
        <dbReference type="PIRNR" id="PIRNR001394"/>
    </source>
</evidence>
<dbReference type="GO" id="GO:0004333">
    <property type="term" value="F:fumarate hydratase activity"/>
    <property type="evidence" value="ECO:0007669"/>
    <property type="project" value="UniProtKB-EC"/>
</dbReference>
<dbReference type="InterPro" id="IPR051208">
    <property type="entry name" value="Class-I_Fumarase/Tartrate_DH"/>
</dbReference>
<evidence type="ECO:0000256" key="8">
    <source>
        <dbReference type="ARBA" id="ARBA00022723"/>
    </source>
</evidence>
<evidence type="ECO:0000256" key="2">
    <source>
        <dbReference type="ARBA" id="ARBA00001966"/>
    </source>
</evidence>
<dbReference type="NCBIfam" id="TIGR00723">
    <property type="entry name" value="ttdB_fumA_fumB"/>
    <property type="match status" value="1"/>
</dbReference>
<dbReference type="InterPro" id="IPR036660">
    <property type="entry name" value="Fe-S_hydroAse_TtdB_cat_sf"/>
</dbReference>
<evidence type="ECO:0000313" key="15">
    <source>
        <dbReference type="EMBL" id="MDZ8119228.1"/>
    </source>
</evidence>
<evidence type="ECO:0000256" key="11">
    <source>
        <dbReference type="ARBA" id="ARBA00023239"/>
    </source>
</evidence>
<evidence type="ECO:0000256" key="4">
    <source>
        <dbReference type="ARBA" id="ARBA00008876"/>
    </source>
</evidence>
<keyword evidence="10 12" id="KW-0411">Iron-sulfur</keyword>
<dbReference type="InterPro" id="IPR004647">
    <property type="entry name" value="Fe-S_hydro-lyase_TtdB-typ_cat"/>
</dbReference>
<comment type="function">
    <text evidence="12">Catalyzes the reversible hydration of fumarate to (S)-malate.</text>
</comment>
<dbReference type="InterPro" id="IPR011167">
    <property type="entry name" value="Fe_dep_fumarate_hydratase"/>
</dbReference>
<evidence type="ECO:0000313" key="16">
    <source>
        <dbReference type="Proteomes" id="UP001290861"/>
    </source>
</evidence>
<feature type="domain" description="Fe-S hydro-lyase tartrate dehydratase beta-type catalytic" evidence="14">
    <location>
        <begin position="330"/>
        <end position="534"/>
    </location>
</feature>
<keyword evidence="6 12" id="KW-0004">4Fe-4S</keyword>
<dbReference type="PANTHER" id="PTHR30389:SF0">
    <property type="entry name" value="FUMARATE HYDRATASE CLASS I, AEROBIC"/>
    <property type="match status" value="1"/>
</dbReference>
<comment type="similarity">
    <text evidence="4 12">Belongs to the class-I fumarase family.</text>
</comment>
<proteinExistence type="inferred from homology"/>
<evidence type="ECO:0000256" key="10">
    <source>
        <dbReference type="ARBA" id="ARBA00023014"/>
    </source>
</evidence>
<dbReference type="Gene3D" id="3.20.130.10">
    <property type="entry name" value="Fe-S hydro-lyase, tartrate dehydratase beta-type, catalytic domain"/>
    <property type="match status" value="1"/>
</dbReference>
<evidence type="ECO:0000256" key="6">
    <source>
        <dbReference type="ARBA" id="ARBA00022485"/>
    </source>
</evidence>
<organism evidence="15 16">
    <name type="scientific">Pontiella agarivorans</name>
    <dbReference type="NCBI Taxonomy" id="3038953"/>
    <lineage>
        <taxon>Bacteria</taxon>
        <taxon>Pseudomonadati</taxon>
        <taxon>Kiritimatiellota</taxon>
        <taxon>Kiritimatiellia</taxon>
        <taxon>Kiritimatiellales</taxon>
        <taxon>Pontiellaceae</taxon>
        <taxon>Pontiella</taxon>
    </lineage>
</organism>
<comment type="catalytic activity">
    <reaction evidence="1 12">
        <text>(S)-malate = fumarate + H2O</text>
        <dbReference type="Rhea" id="RHEA:12460"/>
        <dbReference type="ChEBI" id="CHEBI:15377"/>
        <dbReference type="ChEBI" id="CHEBI:15589"/>
        <dbReference type="ChEBI" id="CHEBI:29806"/>
        <dbReference type="EC" id="4.2.1.2"/>
    </reaction>
</comment>
<comment type="subunit">
    <text evidence="5 12">Homodimer.</text>
</comment>
<feature type="domain" description="Fe-S hydro-lyase tartrate dehydratase alpha-type catalytic" evidence="13">
    <location>
        <begin position="49"/>
        <end position="324"/>
    </location>
</feature>
<name>A0ABU5MYF7_9BACT</name>
<dbReference type="Pfam" id="PF05683">
    <property type="entry name" value="Fumerase_C"/>
    <property type="match status" value="1"/>
</dbReference>
<comment type="cofactor">
    <cofactor evidence="2 12">
        <name>[4Fe-4S] cluster</name>
        <dbReference type="ChEBI" id="CHEBI:49883"/>
    </cofactor>
</comment>